<accession>A0A812NST4</accession>
<evidence type="ECO:0000256" key="5">
    <source>
        <dbReference type="ARBA" id="ARBA00022803"/>
    </source>
</evidence>
<feature type="transmembrane region" description="Helical" evidence="10">
    <location>
        <begin position="827"/>
        <end position="846"/>
    </location>
</feature>
<evidence type="ECO:0000256" key="9">
    <source>
        <dbReference type="SAM" id="MobiDB-lite"/>
    </source>
</evidence>
<evidence type="ECO:0000256" key="4">
    <source>
        <dbReference type="ARBA" id="ARBA00022737"/>
    </source>
</evidence>
<feature type="transmembrane region" description="Helical" evidence="10">
    <location>
        <begin position="675"/>
        <end position="693"/>
    </location>
</feature>
<evidence type="ECO:0000256" key="10">
    <source>
        <dbReference type="SAM" id="Phobius"/>
    </source>
</evidence>
<keyword evidence="6 10" id="KW-1133">Transmembrane helix</keyword>
<dbReference type="Gene3D" id="1.25.40.1040">
    <property type="match status" value="2"/>
</dbReference>
<feature type="region of interest" description="Disordered" evidence="9">
    <location>
        <begin position="1193"/>
        <end position="1223"/>
    </location>
</feature>
<reference evidence="11" key="1">
    <citation type="submission" date="2021-02" db="EMBL/GenBank/DDBJ databases">
        <authorList>
            <person name="Dougan E. K."/>
            <person name="Rhodes N."/>
            <person name="Thang M."/>
            <person name="Chan C."/>
        </authorList>
    </citation>
    <scope>NUCLEOTIDE SEQUENCE</scope>
</reference>
<comment type="subcellular location">
    <subcellularLocation>
        <location evidence="1">Membrane</location>
        <topology evidence="1">Multi-pass membrane protein</topology>
    </subcellularLocation>
</comment>
<feature type="transmembrane region" description="Helical" evidence="10">
    <location>
        <begin position="896"/>
        <end position="914"/>
    </location>
</feature>
<evidence type="ECO:0000256" key="1">
    <source>
        <dbReference type="ARBA" id="ARBA00004141"/>
    </source>
</evidence>
<name>A0A812NST4_9DINO</name>
<keyword evidence="3 10" id="KW-0812">Transmembrane</keyword>
<dbReference type="InterPro" id="IPR037185">
    <property type="entry name" value="EmrE-like"/>
</dbReference>
<keyword evidence="12" id="KW-1185">Reference proteome</keyword>
<comment type="caution">
    <text evidence="11">The sequence shown here is derived from an EMBL/GenBank/DDBJ whole genome shotgun (WGS) entry which is preliminary data.</text>
</comment>
<dbReference type="Proteomes" id="UP000604046">
    <property type="component" value="Unassembled WGS sequence"/>
</dbReference>
<organism evidence="11 12">
    <name type="scientific">Symbiodinium natans</name>
    <dbReference type="NCBI Taxonomy" id="878477"/>
    <lineage>
        <taxon>Eukaryota</taxon>
        <taxon>Sar</taxon>
        <taxon>Alveolata</taxon>
        <taxon>Dinophyceae</taxon>
        <taxon>Suessiales</taxon>
        <taxon>Symbiodiniaceae</taxon>
        <taxon>Symbiodinium</taxon>
    </lineage>
</organism>
<dbReference type="SMART" id="SM00028">
    <property type="entry name" value="TPR"/>
    <property type="match status" value="3"/>
</dbReference>
<dbReference type="InterPro" id="IPR021183">
    <property type="entry name" value="NatA_aux_su"/>
</dbReference>
<evidence type="ECO:0000313" key="11">
    <source>
        <dbReference type="EMBL" id="CAE7322311.1"/>
    </source>
</evidence>
<feature type="transmembrane region" description="Helical" evidence="10">
    <location>
        <begin position="950"/>
        <end position="970"/>
    </location>
</feature>
<feature type="repeat" description="TPR" evidence="8">
    <location>
        <begin position="96"/>
        <end position="129"/>
    </location>
</feature>
<feature type="transmembrane region" description="Helical" evidence="10">
    <location>
        <begin position="798"/>
        <end position="815"/>
    </location>
</feature>
<dbReference type="PANTHER" id="PTHR22767">
    <property type="entry name" value="N-TERMINAL ACETYLTRANSFERASE-RELATED"/>
    <property type="match status" value="1"/>
</dbReference>
<feature type="transmembrane region" description="Helical" evidence="10">
    <location>
        <begin position="921"/>
        <end position="944"/>
    </location>
</feature>
<dbReference type="PROSITE" id="PS50005">
    <property type="entry name" value="TPR"/>
    <property type="match status" value="1"/>
</dbReference>
<dbReference type="SUPFAM" id="SSF48452">
    <property type="entry name" value="TPR-like"/>
    <property type="match status" value="1"/>
</dbReference>
<keyword evidence="7 10" id="KW-0472">Membrane</keyword>
<proteinExistence type="predicted"/>
<keyword evidence="2" id="KW-0813">Transport</keyword>
<evidence type="ECO:0000313" key="12">
    <source>
        <dbReference type="Proteomes" id="UP000604046"/>
    </source>
</evidence>
<keyword evidence="4" id="KW-0677">Repeat</keyword>
<dbReference type="Gene3D" id="1.25.40.1010">
    <property type="match status" value="1"/>
</dbReference>
<keyword evidence="5 8" id="KW-0802">TPR repeat</keyword>
<dbReference type="InterPro" id="IPR013657">
    <property type="entry name" value="SCL35B1-4/HUT1"/>
</dbReference>
<sequence>MSQPLPAKDQAVFRSIVKFYETKQYKKGLKAADSILKKHPDHGETLCMKGLTVSYLDRKEEAYELVRKAGQSRDIGTTGIRAGMISCCSHNLRASTFLAKVYGLLYRQDRDYFEAVKCYRQALRIDQENLQILRDLSLLQIHRRDVHGFAETRRKLLQVKSSARLNWVGYAIAEHLCENYELAWKCIDNYENSFKEQDTTAASDYENSELHLYKASIMEEAGKFKESLSCLKENESKIVDKIGLLEMQGRLCMFLSLHEEAADYFKRLVNINTEHHVYALAYMASQPKFSSFWPPLPAPIAPGEQSDLCNGNAAADQALPKNILSFPSTLHPEGMPVFGWLPPKHALKPQRRLIIGRKQHKRRVDTLEPAVPLTEEQEEEVIQFFEGLKADYPKSDSLKRLPLFFLTGQRFKRKLDEYLRSRLRKGVPSLFRTMRSYYFSCFPQSIEELLLQYVRCLKEKVSWFGPLTGEQAEPPQMSDEEPPSALLFTLMTVAEHFDFMGDTHKALEYVNEAIEHTPTLVEVYACKARIYKHARALEQLRVALAAHQSVPKIVADMRCGEALLFSKEPDSQEVKIWIAFTCLFKQFSVAVRNYTIETATVSQDVFHPAFCEISLACLHSTASQHVHPCRPQHGEGTSVAVDAEDAWKLPRMAVSIMLPGAVPKSSGFFRSLLRSLYLALGIIVTIGIYSFLQERMVSQPYDGEIFKATMFLVLCNRIFSVLYSLLMLWRAGESWGTQAPPWKYAAVSFSNMLSTWCQYESLRHVSLVLQTMAKTFKMLPTMLMGVIVSKKRHSMKDILTVVLITTGIMIFAVGGDIKSEHASASSWYGILLLTGFLVFDGFTSTFQEKLFTECRMSKYNQMLYMNLTSASVAVASLLVTDSTWYCFRFLKDHKYFAPDVVALSFSATAGQFYIFSMIQEFGALALAAAMNARQITTIIASYAFRPQSATWTQSIGLALLFLGLILRSVWNWRNIRIREDKTSPSCGGSSPESDKQLGNLGVVRAAKIGHTDVEEVNADVETEEFLQSRQVALSLDSQQARCFVIRGKIAHQDEKDGSAMYVDVGLLLLSCICSLYIHPRFHETFKHFHDIAEDQFDFHNYCLRKTTLKAEGAAFTGEAVAKHPDVFSNLNTGQAYDAVNIYLELFASTPEQPESFCQGFAWMSGVGLSAPLPLGLSANPSEDAKARGDEILTTEGAETELSAEEKKKLKHKKKREAQKEAQKATDKPWLGVGSFCSEWKILKIAEREFACGSQMSTGKPKKVDDDPDGEKLLQQDAMEQVRTLVQHSSLDASTHVLTYEVFSRQGKVIHCLQALRKLWELGGHDNLHYKLVAPLANFCFAQDLENSSVPSVVREVVLAEIAPILRGKDGAEPFSSVSEMRQAASKLVDQVERRIKESQDLFLVEVLYGLKCLRSAGRDCKALLEVICLKESKKLLDYLAQEFGKDSAAWQRLRQRCSEFFPLMVPT</sequence>
<feature type="transmembrane region" description="Helical" evidence="10">
    <location>
        <begin position="1058"/>
        <end position="1077"/>
    </location>
</feature>
<dbReference type="PANTHER" id="PTHR22767:SF2">
    <property type="entry name" value="N(ALPHA)-ACETYLTRANSFERASE 15_16, ISOFORM A"/>
    <property type="match status" value="1"/>
</dbReference>
<dbReference type="SUPFAM" id="SSF103481">
    <property type="entry name" value="Multidrug resistance efflux transporter EmrE"/>
    <property type="match status" value="1"/>
</dbReference>
<dbReference type="GO" id="GO:0055085">
    <property type="term" value="P:transmembrane transport"/>
    <property type="evidence" value="ECO:0007669"/>
    <property type="project" value="InterPro"/>
</dbReference>
<protein>
    <submittedName>
        <fullName evidence="11">NAA15 protein</fullName>
    </submittedName>
</protein>
<evidence type="ECO:0000256" key="6">
    <source>
        <dbReference type="ARBA" id="ARBA00022989"/>
    </source>
</evidence>
<dbReference type="InterPro" id="IPR019734">
    <property type="entry name" value="TPR_rpt"/>
</dbReference>
<gene>
    <name evidence="11" type="primary">NAA15</name>
    <name evidence="11" type="ORF">SNAT2548_LOCUS16890</name>
</gene>
<dbReference type="Pfam" id="PF12569">
    <property type="entry name" value="NatA_aux_su"/>
    <property type="match status" value="4"/>
</dbReference>
<dbReference type="Pfam" id="PF08449">
    <property type="entry name" value="UAA"/>
    <property type="match status" value="1"/>
</dbReference>
<dbReference type="GO" id="GO:0016020">
    <property type="term" value="C:membrane"/>
    <property type="evidence" value="ECO:0007669"/>
    <property type="project" value="UniProtKB-SubCell"/>
</dbReference>
<evidence type="ECO:0000256" key="3">
    <source>
        <dbReference type="ARBA" id="ARBA00022692"/>
    </source>
</evidence>
<dbReference type="InterPro" id="IPR011990">
    <property type="entry name" value="TPR-like_helical_dom_sf"/>
</dbReference>
<dbReference type="Pfam" id="PF13181">
    <property type="entry name" value="TPR_8"/>
    <property type="match status" value="1"/>
</dbReference>
<evidence type="ECO:0000256" key="7">
    <source>
        <dbReference type="ARBA" id="ARBA00023136"/>
    </source>
</evidence>
<evidence type="ECO:0000256" key="2">
    <source>
        <dbReference type="ARBA" id="ARBA00022448"/>
    </source>
</evidence>
<dbReference type="EMBL" id="CAJNDS010002094">
    <property type="protein sequence ID" value="CAE7322311.1"/>
    <property type="molecule type" value="Genomic_DNA"/>
</dbReference>
<dbReference type="GO" id="GO:0005737">
    <property type="term" value="C:cytoplasm"/>
    <property type="evidence" value="ECO:0007669"/>
    <property type="project" value="TreeGrafter"/>
</dbReference>
<feature type="transmembrane region" description="Helical" evidence="10">
    <location>
        <begin position="867"/>
        <end position="890"/>
    </location>
</feature>
<evidence type="ECO:0000256" key="8">
    <source>
        <dbReference type="PROSITE-ProRule" id="PRU00339"/>
    </source>
</evidence>
<dbReference type="OrthoDB" id="10263032at2759"/>